<protein>
    <submittedName>
        <fullName evidence="1">Uncharacterized protein</fullName>
    </submittedName>
</protein>
<reference evidence="1" key="1">
    <citation type="submission" date="2020-12" db="EMBL/GenBank/DDBJ databases">
        <title>Clostridium thailandense sp. nov., a novel acetogenic bacterium isolated from peat land soil in Thailand.</title>
        <authorList>
            <person name="Chaikitkaew S."/>
            <person name="Birkeland N.K."/>
        </authorList>
    </citation>
    <scope>NUCLEOTIDE SEQUENCE</scope>
    <source>
        <strain evidence="1">PL3</strain>
    </source>
</reference>
<gene>
    <name evidence="1" type="ORF">I6U48_12160</name>
</gene>
<keyword evidence="2" id="KW-1185">Reference proteome</keyword>
<evidence type="ECO:0000313" key="2">
    <source>
        <dbReference type="Proteomes" id="UP000694308"/>
    </source>
</evidence>
<dbReference type="EMBL" id="JAEEGC010000052">
    <property type="protein sequence ID" value="MBV7273664.1"/>
    <property type="molecule type" value="Genomic_DNA"/>
</dbReference>
<organism evidence="1 2">
    <name type="scientific">Clostridium thailandense</name>
    <dbReference type="NCBI Taxonomy" id="2794346"/>
    <lineage>
        <taxon>Bacteria</taxon>
        <taxon>Bacillati</taxon>
        <taxon>Bacillota</taxon>
        <taxon>Clostridia</taxon>
        <taxon>Eubacteriales</taxon>
        <taxon>Clostridiaceae</taxon>
        <taxon>Clostridium</taxon>
    </lineage>
</organism>
<dbReference type="RefSeq" id="WP_218320730.1">
    <property type="nucleotide sequence ID" value="NZ_JAEEGC010000052.1"/>
</dbReference>
<comment type="caution">
    <text evidence="1">The sequence shown here is derived from an EMBL/GenBank/DDBJ whole genome shotgun (WGS) entry which is preliminary data.</text>
</comment>
<evidence type="ECO:0000313" key="1">
    <source>
        <dbReference type="EMBL" id="MBV7273664.1"/>
    </source>
</evidence>
<accession>A0A949X2U1</accession>
<name>A0A949X2U1_9CLOT</name>
<dbReference type="Proteomes" id="UP000694308">
    <property type="component" value="Unassembled WGS sequence"/>
</dbReference>
<proteinExistence type="predicted"/>
<sequence>MVKNKNTTWHYYRNEDGIVLYKVESSEWFQNGILKRRFRCYYKDKNIEPVLYALPSVIMGIKNNETIIYVEDEKSDDSLMDMGFIATTNFGGLRSFNSLSKKYNEQIKRANLTIFPNNSNRSKDYSKAVYNTFKNCCKSIGIIEMPDLNKNMSISDWLNKGVTKKQKEELEKIAPSLFDFNALSITSTLIPYLCSLFLKGKLEHMGIKYNHLLIEKSCEGVYFLLQLT</sequence>
<dbReference type="AlphaFoldDB" id="A0A949X2U1"/>